<dbReference type="Pfam" id="PF12225">
    <property type="entry name" value="DUF5981"/>
    <property type="match status" value="1"/>
</dbReference>
<name>A0A3S3QVF3_9BACT</name>
<protein>
    <submittedName>
        <fullName evidence="3">Methylene-tetrahydrofolate reductase C terminal</fullName>
    </submittedName>
</protein>
<evidence type="ECO:0000259" key="2">
    <source>
        <dbReference type="Pfam" id="PF12225"/>
    </source>
</evidence>
<accession>A0A3S3QVF3</accession>
<feature type="region of interest" description="Disordered" evidence="1">
    <location>
        <begin position="200"/>
        <end position="222"/>
    </location>
</feature>
<proteinExistence type="predicted"/>
<dbReference type="Proteomes" id="UP000287853">
    <property type="component" value="Unassembled WGS sequence"/>
</dbReference>
<organism evidence="3 4">
    <name type="scientific">Candidatus Electrothrix aarhusensis</name>
    <dbReference type="NCBI Taxonomy" id="1859131"/>
    <lineage>
        <taxon>Bacteria</taxon>
        <taxon>Pseudomonadati</taxon>
        <taxon>Thermodesulfobacteriota</taxon>
        <taxon>Desulfobulbia</taxon>
        <taxon>Desulfobulbales</taxon>
        <taxon>Desulfobulbaceae</taxon>
        <taxon>Candidatus Electrothrix</taxon>
    </lineage>
</organism>
<evidence type="ECO:0000313" key="3">
    <source>
        <dbReference type="EMBL" id="RWX43483.1"/>
    </source>
</evidence>
<evidence type="ECO:0000313" key="4">
    <source>
        <dbReference type="Proteomes" id="UP000287853"/>
    </source>
</evidence>
<dbReference type="InterPro" id="IPR022026">
    <property type="entry name" value="DUF5981"/>
</dbReference>
<dbReference type="EMBL" id="MTKO01000120">
    <property type="protein sequence ID" value="RWX43483.1"/>
    <property type="molecule type" value="Genomic_DNA"/>
</dbReference>
<comment type="caution">
    <text evidence="3">The sequence shown here is derived from an EMBL/GenBank/DDBJ whole genome shotgun (WGS) entry which is preliminary data.</text>
</comment>
<keyword evidence="4" id="KW-1185">Reference proteome</keyword>
<gene>
    <name evidence="3" type="ORF">H206_01612</name>
</gene>
<feature type="domain" description="Methylene-tetrahydrofolate reductase C-terminal-like" evidence="2">
    <location>
        <begin position="111"/>
        <end position="205"/>
    </location>
</feature>
<evidence type="ECO:0000256" key="1">
    <source>
        <dbReference type="SAM" id="MobiDB-lite"/>
    </source>
</evidence>
<dbReference type="AlphaFoldDB" id="A0A3S3QVF3"/>
<sequence>MIVAERKPLAEIIEMVQDCKKILVLACRGCVTVCSAGGEREAEILASLIRLGLKKAGKNAEVFDASLVRQCDKEYIDGIDQFKGQYDAIVSTACGVGVNFIANLRPNDHVFPALNTTFFGGSAEQGIWSEQCAGCGDCVLHFTGGLCPVVRCAKSLMNGPCGGSVSGRCEIDPEVDCIWQMIYDRMGRLQRQEELTVSAPMRDWSTSRHGGPRKQVREDLTV</sequence>
<reference evidence="3 4" key="1">
    <citation type="submission" date="2017-01" db="EMBL/GenBank/DDBJ databases">
        <title>The cable genome- insights into the physiology and evolution of filamentous bacteria capable of sulfide oxidation via long distance electron transfer.</title>
        <authorList>
            <person name="Schreiber L."/>
            <person name="Bjerg J.T."/>
            <person name="Boggild A."/>
            <person name="Van De Vossenberg J."/>
            <person name="Meysman F."/>
            <person name="Nielsen L.P."/>
            <person name="Schramm A."/>
            <person name="Kjeldsen K.U."/>
        </authorList>
    </citation>
    <scope>NUCLEOTIDE SEQUENCE [LARGE SCALE GENOMIC DNA]</scope>
    <source>
        <strain evidence="3">MCF</strain>
    </source>
</reference>